<gene>
    <name evidence="2" type="ORF">GTW51_08560</name>
</gene>
<keyword evidence="1" id="KW-0175">Coiled coil</keyword>
<accession>A0A6L9MGK6</accession>
<name>A0A6L9MGK6_9HYPH</name>
<dbReference type="EMBL" id="JAAAMJ010000004">
    <property type="protein sequence ID" value="NDV86752.1"/>
    <property type="molecule type" value="Genomic_DNA"/>
</dbReference>
<keyword evidence="3" id="KW-1185">Reference proteome</keyword>
<reference evidence="2 3" key="1">
    <citation type="submission" date="2020-01" db="EMBL/GenBank/DDBJ databases">
        <title>Genomes of bacteria type strains.</title>
        <authorList>
            <person name="Chen J."/>
            <person name="Zhu S."/>
            <person name="Chen J."/>
        </authorList>
    </citation>
    <scope>NUCLEOTIDE SEQUENCE [LARGE SCALE GENOMIC DNA]</scope>
    <source>
        <strain evidence="2 3">KCTC 52919</strain>
    </source>
</reference>
<organism evidence="2 3">
    <name type="scientific">Aurantimonas aggregata</name>
    <dbReference type="NCBI Taxonomy" id="2047720"/>
    <lineage>
        <taxon>Bacteria</taxon>
        <taxon>Pseudomonadati</taxon>
        <taxon>Pseudomonadota</taxon>
        <taxon>Alphaproteobacteria</taxon>
        <taxon>Hyphomicrobiales</taxon>
        <taxon>Aurantimonadaceae</taxon>
        <taxon>Aurantimonas</taxon>
    </lineage>
</organism>
<sequence length="69" mass="7576">MAENDAAYVEVEERIRAVRDNIRDLVEQASAASGEAAEQRIADRLSEQEALLERLIQERDGLAGPAAQP</sequence>
<protein>
    <submittedName>
        <fullName evidence="2">Uncharacterized protein</fullName>
    </submittedName>
</protein>
<dbReference type="AlphaFoldDB" id="A0A6L9MGK6"/>
<feature type="coiled-coil region" evidence="1">
    <location>
        <begin position="8"/>
        <end position="58"/>
    </location>
</feature>
<evidence type="ECO:0000313" key="3">
    <source>
        <dbReference type="Proteomes" id="UP000476332"/>
    </source>
</evidence>
<proteinExistence type="predicted"/>
<evidence type="ECO:0000313" key="2">
    <source>
        <dbReference type="EMBL" id="NDV86752.1"/>
    </source>
</evidence>
<dbReference type="Proteomes" id="UP000476332">
    <property type="component" value="Unassembled WGS sequence"/>
</dbReference>
<evidence type="ECO:0000256" key="1">
    <source>
        <dbReference type="SAM" id="Coils"/>
    </source>
</evidence>
<comment type="caution">
    <text evidence="2">The sequence shown here is derived from an EMBL/GenBank/DDBJ whole genome shotgun (WGS) entry which is preliminary data.</text>
</comment>